<accession>A0ACB7UM21</accession>
<organism evidence="1 2">
    <name type="scientific">Dioscorea alata</name>
    <name type="common">Purple yam</name>
    <dbReference type="NCBI Taxonomy" id="55571"/>
    <lineage>
        <taxon>Eukaryota</taxon>
        <taxon>Viridiplantae</taxon>
        <taxon>Streptophyta</taxon>
        <taxon>Embryophyta</taxon>
        <taxon>Tracheophyta</taxon>
        <taxon>Spermatophyta</taxon>
        <taxon>Magnoliopsida</taxon>
        <taxon>Liliopsida</taxon>
        <taxon>Dioscoreales</taxon>
        <taxon>Dioscoreaceae</taxon>
        <taxon>Dioscorea</taxon>
    </lineage>
</organism>
<gene>
    <name evidence="1" type="ORF">IHE45_15G070900</name>
</gene>
<evidence type="ECO:0000313" key="1">
    <source>
        <dbReference type="EMBL" id="KAH7661536.1"/>
    </source>
</evidence>
<comment type="caution">
    <text evidence="1">The sequence shown here is derived from an EMBL/GenBank/DDBJ whole genome shotgun (WGS) entry which is preliminary data.</text>
</comment>
<reference evidence="2" key="1">
    <citation type="journal article" date="2022" name="Nat. Commun.">
        <title>Chromosome evolution and the genetic basis of agronomically important traits in greater yam.</title>
        <authorList>
            <person name="Bredeson J.V."/>
            <person name="Lyons J.B."/>
            <person name="Oniyinde I.O."/>
            <person name="Okereke N.R."/>
            <person name="Kolade O."/>
            <person name="Nnabue I."/>
            <person name="Nwadili C.O."/>
            <person name="Hribova E."/>
            <person name="Parker M."/>
            <person name="Nwogha J."/>
            <person name="Shu S."/>
            <person name="Carlson J."/>
            <person name="Kariba R."/>
            <person name="Muthemba S."/>
            <person name="Knop K."/>
            <person name="Barton G.J."/>
            <person name="Sherwood A.V."/>
            <person name="Lopez-Montes A."/>
            <person name="Asiedu R."/>
            <person name="Jamnadass R."/>
            <person name="Muchugi A."/>
            <person name="Goodstein D."/>
            <person name="Egesi C.N."/>
            <person name="Featherston J."/>
            <person name="Asfaw A."/>
            <person name="Simpson G.G."/>
            <person name="Dolezel J."/>
            <person name="Hendre P.S."/>
            <person name="Van Deynze A."/>
            <person name="Kumar P.L."/>
            <person name="Obidiegwu J.E."/>
            <person name="Bhattacharjee R."/>
            <person name="Rokhsar D.S."/>
        </authorList>
    </citation>
    <scope>NUCLEOTIDE SEQUENCE [LARGE SCALE GENOMIC DNA]</scope>
    <source>
        <strain evidence="2">cv. TDa95/00328</strain>
    </source>
</reference>
<name>A0ACB7UM21_DIOAL</name>
<keyword evidence="2" id="KW-1185">Reference proteome</keyword>
<evidence type="ECO:0000313" key="2">
    <source>
        <dbReference type="Proteomes" id="UP000827976"/>
    </source>
</evidence>
<dbReference type="EMBL" id="CM037025">
    <property type="protein sequence ID" value="KAH7661536.1"/>
    <property type="molecule type" value="Genomic_DNA"/>
</dbReference>
<proteinExistence type="predicted"/>
<dbReference type="Proteomes" id="UP000827976">
    <property type="component" value="Chromosome 15"/>
</dbReference>
<sequence length="73" mass="8734">MSHHLKQTILVLKQKTITNLCKCLEYHNYLDFPNSFSEAEYIYMYPSSRCKALFKIYRSWKTVATSSVHTLRR</sequence>
<protein>
    <submittedName>
        <fullName evidence="1">Uncharacterized protein</fullName>
    </submittedName>
</protein>